<dbReference type="SUPFAM" id="SSF81383">
    <property type="entry name" value="F-box domain"/>
    <property type="match status" value="1"/>
</dbReference>
<evidence type="ECO:0000259" key="3">
    <source>
        <dbReference type="Pfam" id="PF24758"/>
    </source>
</evidence>
<proteinExistence type="predicted"/>
<reference evidence="6" key="1">
    <citation type="submission" date="2025-08" db="UniProtKB">
        <authorList>
            <consortium name="RefSeq"/>
        </authorList>
    </citation>
    <scope>IDENTIFICATION</scope>
</reference>
<dbReference type="Proteomes" id="UP000504607">
    <property type="component" value="Chromosome 10"/>
</dbReference>
<dbReference type="InterPro" id="IPR055411">
    <property type="entry name" value="LRR_FXL15/At3g58940/PEG3-like"/>
</dbReference>
<organism evidence="5 6">
    <name type="scientific">Elaeis guineensis var. tenera</name>
    <name type="common">Oil palm</name>
    <dbReference type="NCBI Taxonomy" id="51953"/>
    <lineage>
        <taxon>Eukaryota</taxon>
        <taxon>Viridiplantae</taxon>
        <taxon>Streptophyta</taxon>
        <taxon>Embryophyta</taxon>
        <taxon>Tracheophyta</taxon>
        <taxon>Spermatophyta</taxon>
        <taxon>Magnoliopsida</taxon>
        <taxon>Liliopsida</taxon>
        <taxon>Arecaceae</taxon>
        <taxon>Arecoideae</taxon>
        <taxon>Cocoseae</taxon>
        <taxon>Elaeidinae</taxon>
        <taxon>Elaeis</taxon>
    </lineage>
</organism>
<dbReference type="GO" id="GO:0019005">
    <property type="term" value="C:SCF ubiquitin ligase complex"/>
    <property type="evidence" value="ECO:0007669"/>
    <property type="project" value="TreeGrafter"/>
</dbReference>
<dbReference type="Pfam" id="PF12937">
    <property type="entry name" value="F-box-like"/>
    <property type="match status" value="1"/>
</dbReference>
<dbReference type="SMART" id="SM00367">
    <property type="entry name" value="LRR_CC"/>
    <property type="match status" value="8"/>
</dbReference>
<dbReference type="RefSeq" id="XP_010932212.1">
    <property type="nucleotide sequence ID" value="XM_010933910.3"/>
</dbReference>
<accession>A0A6I9RTA8</accession>
<dbReference type="KEGG" id="egu:105052922"/>
<keyword evidence="5" id="KW-1185">Reference proteome</keyword>
<feature type="domain" description="F-box/LRR-repeat protein 15/At3g58940/PEG3-like LRR" evidence="3">
    <location>
        <begin position="126"/>
        <end position="220"/>
    </location>
</feature>
<dbReference type="PANTHER" id="PTHR13318">
    <property type="entry name" value="PARTNER OF PAIRED, ISOFORM B-RELATED"/>
    <property type="match status" value="1"/>
</dbReference>
<dbReference type="InterPro" id="IPR036047">
    <property type="entry name" value="F-box-like_dom_sf"/>
</dbReference>
<dbReference type="Gene3D" id="3.80.10.10">
    <property type="entry name" value="Ribonuclease Inhibitor"/>
    <property type="match status" value="2"/>
</dbReference>
<dbReference type="FunFam" id="1.20.1280.50:FF:000023">
    <property type="entry name" value="F-box/LRR-repeat protein 4"/>
    <property type="match status" value="1"/>
</dbReference>
<feature type="domain" description="F-box" evidence="2">
    <location>
        <begin position="48"/>
        <end position="78"/>
    </location>
</feature>
<dbReference type="Pfam" id="PF25372">
    <property type="entry name" value="DUF7885"/>
    <property type="match status" value="1"/>
</dbReference>
<evidence type="ECO:0000313" key="5">
    <source>
        <dbReference type="Proteomes" id="UP000504607"/>
    </source>
</evidence>
<protein>
    <submittedName>
        <fullName evidence="6">F-box protein At1g47056</fullName>
    </submittedName>
</protein>
<dbReference type="AlphaFoldDB" id="A0A6I9RTA8"/>
<dbReference type="GeneID" id="105052922"/>
<sequence>MGQTASTLSRSPSSSPRRRRRCRSNNVLNPMSLQTAGGGGDPDCDHTLDLPDECLALIFHSLGSGDRKRCSLVCRRWLAVEGQSRHRLALDARAALLAAAPALFARFDAVTKLALKCDRRSESIGDDALALIAARCPNLSRLKLRACRLLTDRGMAALAASCPALRKLSCASCTFGPAGIAAILRSCPLLEDLSIKRLRGLTDTADPVGPPSSSLRSICLKELYNAQCFAPLIAGSPNLRSLKILRCSGDWDLLLEEIAGRVPGIAEVHLEKIQVSDRGLFALSSCPDLEVLHIVKVPECTDAGVTAVADKCRLLRKIHIDGWRTNRIGDLGLMAIARGCPNLQELVLIGVNPTALSLEPIAGICRGLERLALCGCETIGDAEISCIAAKCSALKKLCIKGCPVSDRGMEALAKGCPSLAKVKLKKCRGVTLKGVEWLRAARGESFAVNLVSVEKQDQDLIMSERGLQENGVEQVPVLADQVAAIDLPSSSNSNGRSASSKARLRNFVASFRRLSIGSSNSHH</sequence>
<dbReference type="Gene3D" id="1.20.1280.50">
    <property type="match status" value="1"/>
</dbReference>
<dbReference type="CDD" id="cd22159">
    <property type="entry name" value="F-box_AtTIR1-like"/>
    <property type="match status" value="1"/>
</dbReference>
<evidence type="ECO:0000256" key="1">
    <source>
        <dbReference type="SAM" id="MobiDB-lite"/>
    </source>
</evidence>
<evidence type="ECO:0000259" key="2">
    <source>
        <dbReference type="Pfam" id="PF12937"/>
    </source>
</evidence>
<evidence type="ECO:0000259" key="4">
    <source>
        <dbReference type="Pfam" id="PF25372"/>
    </source>
</evidence>
<dbReference type="SUPFAM" id="SSF52047">
    <property type="entry name" value="RNI-like"/>
    <property type="match status" value="1"/>
</dbReference>
<gene>
    <name evidence="6" type="primary">LOC105052922</name>
</gene>
<evidence type="ECO:0000313" key="6">
    <source>
        <dbReference type="RefSeq" id="XP_010932212.1"/>
    </source>
</evidence>
<dbReference type="FunFam" id="3.80.10.10:FF:000449">
    <property type="entry name" value="F-box protein SKIP2"/>
    <property type="match status" value="1"/>
</dbReference>
<feature type="region of interest" description="Disordered" evidence="1">
    <location>
        <begin position="1"/>
        <end position="21"/>
    </location>
</feature>
<dbReference type="InterPro" id="IPR032675">
    <property type="entry name" value="LRR_dom_sf"/>
</dbReference>
<dbReference type="Pfam" id="PF24758">
    <property type="entry name" value="LRR_At5g56370"/>
    <property type="match status" value="1"/>
</dbReference>
<dbReference type="GO" id="GO:0031146">
    <property type="term" value="P:SCF-dependent proteasomal ubiquitin-dependent protein catabolic process"/>
    <property type="evidence" value="ECO:0007669"/>
    <property type="project" value="TreeGrafter"/>
</dbReference>
<dbReference type="OrthoDB" id="423607at2759"/>
<dbReference type="InterPro" id="IPR006553">
    <property type="entry name" value="Leu-rich_rpt_Cys-con_subtyp"/>
</dbReference>
<feature type="domain" description="F-box/LRR-repeat protein 15-like leucin rich repeat" evidence="4">
    <location>
        <begin position="274"/>
        <end position="438"/>
    </location>
</feature>
<name>A0A6I9RTA8_ELAGV</name>
<dbReference type="FunCoup" id="A0A6I9RTA8">
    <property type="interactions" value="2154"/>
</dbReference>
<dbReference type="InterPro" id="IPR001810">
    <property type="entry name" value="F-box_dom"/>
</dbReference>
<dbReference type="PANTHER" id="PTHR13318:SF92">
    <property type="entry name" value="F-BOX_LRR-REPEAT PROTEIN 8-RELATED"/>
    <property type="match status" value="1"/>
</dbReference>
<dbReference type="InParanoid" id="A0A6I9RTA8"/>
<dbReference type="InterPro" id="IPR057207">
    <property type="entry name" value="FBXL15_LRR"/>
</dbReference>